<dbReference type="AlphaFoldDB" id="A0A6P5ASV2"/>
<dbReference type="GO" id="GO:0005886">
    <property type="term" value="C:plasma membrane"/>
    <property type="evidence" value="ECO:0007669"/>
    <property type="project" value="TreeGrafter"/>
</dbReference>
<gene>
    <name evidence="8" type="primary">LOC109485884</name>
</gene>
<evidence type="ECO:0000256" key="1">
    <source>
        <dbReference type="ARBA" id="ARBA00005350"/>
    </source>
</evidence>
<feature type="region of interest" description="Disordered" evidence="5">
    <location>
        <begin position="1134"/>
        <end position="1153"/>
    </location>
</feature>
<dbReference type="InterPro" id="IPR005552">
    <property type="entry name" value="Scramblase"/>
</dbReference>
<dbReference type="SUPFAM" id="SSF53756">
    <property type="entry name" value="UDP-Glycosyltransferase/glycogen phosphorylase"/>
    <property type="match status" value="2"/>
</dbReference>
<keyword evidence="3" id="KW-0328">Glycosyltransferase</keyword>
<evidence type="ECO:0000313" key="7">
    <source>
        <dbReference type="Proteomes" id="UP000515135"/>
    </source>
</evidence>
<evidence type="ECO:0000256" key="3">
    <source>
        <dbReference type="ARBA" id="ARBA00022676"/>
    </source>
</evidence>
<evidence type="ECO:0000256" key="5">
    <source>
        <dbReference type="SAM" id="MobiDB-lite"/>
    </source>
</evidence>
<keyword evidence="6" id="KW-1133">Transmembrane helix</keyword>
<keyword evidence="6" id="KW-0812">Transmembrane</keyword>
<feature type="transmembrane region" description="Helical" evidence="6">
    <location>
        <begin position="1212"/>
        <end position="1234"/>
    </location>
</feature>
<evidence type="ECO:0000313" key="8">
    <source>
        <dbReference type="RefSeq" id="XP_019645116.1"/>
    </source>
</evidence>
<dbReference type="CDD" id="cd03784">
    <property type="entry name" value="GT1_Gtf-like"/>
    <property type="match status" value="1"/>
</dbReference>
<dbReference type="OrthoDB" id="5835829at2759"/>
<evidence type="ECO:0000256" key="4">
    <source>
        <dbReference type="ARBA" id="ARBA00022679"/>
    </source>
</evidence>
<dbReference type="RefSeq" id="XP_019645116.1">
    <property type="nucleotide sequence ID" value="XM_019789557.1"/>
</dbReference>
<dbReference type="PANTHER" id="PTHR23248:SF63">
    <property type="entry name" value="PHOSPHOLIPID SCRAMBLASE"/>
    <property type="match status" value="1"/>
</dbReference>
<dbReference type="SUPFAM" id="SSF54518">
    <property type="entry name" value="Tubby C-terminal domain-like"/>
    <property type="match status" value="1"/>
</dbReference>
<evidence type="ECO:0000256" key="2">
    <source>
        <dbReference type="ARBA" id="ARBA00009995"/>
    </source>
</evidence>
<proteinExistence type="inferred from homology"/>
<dbReference type="KEGG" id="bbel:109485884"/>
<name>A0A6P5ASV2_BRABE</name>
<dbReference type="FunFam" id="3.40.50.2000:FF:000021">
    <property type="entry name" value="UDP-glucuronosyltransferase"/>
    <property type="match status" value="1"/>
</dbReference>
<protein>
    <submittedName>
        <fullName evidence="8">Uncharacterized protein LOC109485884</fullName>
    </submittedName>
</protein>
<dbReference type="Pfam" id="PF03803">
    <property type="entry name" value="Scramblase"/>
    <property type="match status" value="3"/>
</dbReference>
<keyword evidence="6" id="KW-0472">Membrane</keyword>
<dbReference type="Pfam" id="PF00201">
    <property type="entry name" value="UDPGT"/>
    <property type="match status" value="2"/>
</dbReference>
<dbReference type="GO" id="GO:0017128">
    <property type="term" value="F:phospholipid scramblase activity"/>
    <property type="evidence" value="ECO:0007669"/>
    <property type="project" value="InterPro"/>
</dbReference>
<accession>A0A6P5ASV2</accession>
<dbReference type="GO" id="GO:0008194">
    <property type="term" value="F:UDP-glycosyltransferase activity"/>
    <property type="evidence" value="ECO:0007669"/>
    <property type="project" value="InterPro"/>
</dbReference>
<keyword evidence="7" id="KW-1185">Reference proteome</keyword>
<dbReference type="InterPro" id="IPR025659">
    <property type="entry name" value="Tubby-like_C"/>
</dbReference>
<comment type="similarity">
    <text evidence="1">Belongs to the phospholipid scramblase family.</text>
</comment>
<reference evidence="8" key="1">
    <citation type="submission" date="2025-08" db="UniProtKB">
        <authorList>
            <consortium name="RefSeq"/>
        </authorList>
    </citation>
    <scope>IDENTIFICATION</scope>
    <source>
        <tissue evidence="8">Gonad</tissue>
    </source>
</reference>
<dbReference type="GeneID" id="109485884"/>
<evidence type="ECO:0000256" key="6">
    <source>
        <dbReference type="SAM" id="Phobius"/>
    </source>
</evidence>
<sequence length="1270" mass="141661">MAMQQPVTAQPGGVAQQWMPAPAAIPGCPPGLEYLTQVDQLLVHQQVELFEAFTGIEMNNKYKIKNSLGQQVYFAYEETDLCMRMLCGNQREFTIHVTDNNQQEVMRVRRDFKCCAGCCWCAGCCDCCAFEVYVEAPVGQQIGIVRQLGSGWKAHYSVMNGQRDEIFKIWGPCCAWSGPCCMCDVDFDIFGTDGSTKVGAVTRQYAGFVQECFTKASNFSMTFPQDLDVKMKATLFGAAMLIQQPVTNQPGVVQQWMPTPVAIPGCPPGLEYLTQIDQLLVHQQVELFEAFTGVEMNNKYKIKNSLGQQVYFAYEETDFCMRIMCGNQREFTIHVTDNNQQEVMRIRRDFKCCAGCCWCAGCCDCCAFEVYVEAPVGQQIGIVRQLGSKWKPHFSIMNGQRDEIFKIWGPCCVWAGPCCTCDVDFNILGTDGVTKVGAVTRQYAGFVQECFTKASNFSMTFPQDLDVKMKATLFGAAMLIAVTNQPMQWMAVPGAIPGCPPGLEYLTQLDQLLVQQQVELLEAFTGIETKNKYAVKNSMGQQVYFAYEESDFCSRICCGAHRGFQFHVTDNNGQEVIRLNREFKCCAGGQWCASCCDCCAYEILVEAPVGQVVGVVRQMGSFWKPHYHIMNERREMVFDMWGPCCAWSGACCTCDVDFTAYGSDGHTEVGKVTRQYAGFAKEMFTDATNFSVTFPQDLDVKLKATMLGACLLVVSQAAHVAMVYELAKSHWARFVVIGDALVSRGHNVTVVAPEDILSWIHRGDGDAFNYLTFPEAGTREYVEKYIGKAWTRVLKQRYMYQQTWSHVSSYRQAARRCQSLLSQGDLLDKLRQADIILGEPLTPCAAVVSSAVGVPSALLSVPMPASWLGSDTPAPTCCYPVPFSGLGRVRTFRDRVHNLAGYVATMVFGRAITAFYFDHLAKKYIGEDATFVSALADTDLWLLTEHPGLDPVRPRMPNMINIGGFMARPAQPLTQELEDFMQGSDHGVIIFGLGTFVKGMPSHLAEVFAAAFAQLPQRVVWRYDEKETPRGLGKNTKLMKWIPQNDLLGHPKTRLFVNHGGLNGLHEAIYHGVPMVILPLTVEHQAYADVMVSKGTAVTLDIRTITPADVISAIQEVTGNSSYSYFCREETRTCSSGPPSPASSSQSHGVKSPHQGFDMDFAPNSYKESAERLAKLLHDQPQPPLERAVWWIEHVIKHGGLPHLRTTMTDVWFYQYFHLDVLVAFVAVVTALWIPLTRLFIMKYSWQRIITGVIISILVISIPITYLDGL</sequence>
<dbReference type="InterPro" id="IPR002213">
    <property type="entry name" value="UDP_glucos_trans"/>
</dbReference>
<feature type="transmembrane region" description="Helical" evidence="6">
    <location>
        <begin position="1246"/>
        <end position="1267"/>
    </location>
</feature>
<dbReference type="Proteomes" id="UP000515135">
    <property type="component" value="Unplaced"/>
</dbReference>
<organism evidence="7 8">
    <name type="scientific">Branchiostoma belcheri</name>
    <name type="common">Amphioxus</name>
    <dbReference type="NCBI Taxonomy" id="7741"/>
    <lineage>
        <taxon>Eukaryota</taxon>
        <taxon>Metazoa</taxon>
        <taxon>Chordata</taxon>
        <taxon>Cephalochordata</taxon>
        <taxon>Leptocardii</taxon>
        <taxon>Amphioxiformes</taxon>
        <taxon>Branchiostomatidae</taxon>
        <taxon>Branchiostoma</taxon>
    </lineage>
</organism>
<comment type="similarity">
    <text evidence="2">Belongs to the UDP-glycosyltransferase family.</text>
</comment>
<dbReference type="PANTHER" id="PTHR23248">
    <property type="entry name" value="PHOSPHOLIPID SCRAMBLASE-RELATED"/>
    <property type="match status" value="1"/>
</dbReference>
<keyword evidence="4" id="KW-0808">Transferase</keyword>
<dbReference type="Gene3D" id="3.40.50.2000">
    <property type="entry name" value="Glycogen Phosphorylase B"/>
    <property type="match status" value="2"/>
</dbReference>